<dbReference type="STRING" id="94130.A0A2Z6R0P5"/>
<dbReference type="PANTHER" id="PTHR23077:SF51">
    <property type="entry name" value="AAA+ ATPASE DOMAIN-CONTAINING PROTEIN"/>
    <property type="match status" value="1"/>
</dbReference>
<dbReference type="GO" id="GO:0005737">
    <property type="term" value="C:cytoplasm"/>
    <property type="evidence" value="ECO:0007669"/>
    <property type="project" value="TreeGrafter"/>
</dbReference>
<dbReference type="InterPro" id="IPR041569">
    <property type="entry name" value="AAA_lid_3"/>
</dbReference>
<dbReference type="Proteomes" id="UP000615446">
    <property type="component" value="Unassembled WGS sequence"/>
</dbReference>
<gene>
    <name evidence="3" type="ORF">RCL2_000063600</name>
    <name evidence="2" type="ORF">RclHR1_02620001</name>
</gene>
<reference evidence="2 4" key="1">
    <citation type="submission" date="2017-11" db="EMBL/GenBank/DDBJ databases">
        <title>The genome of Rhizophagus clarus HR1 reveals common genetic basis of auxotrophy among arbuscular mycorrhizal fungi.</title>
        <authorList>
            <person name="Kobayashi Y."/>
        </authorList>
    </citation>
    <scope>NUCLEOTIDE SEQUENCE [LARGE SCALE GENOMIC DNA]</scope>
    <source>
        <strain evidence="2 4">HR1</strain>
    </source>
</reference>
<dbReference type="SUPFAM" id="SSF52540">
    <property type="entry name" value="P-loop containing nucleoside triphosphate hydrolases"/>
    <property type="match status" value="2"/>
</dbReference>
<dbReference type="FunFam" id="3.40.50.300:FF:000661">
    <property type="entry name" value="calmodulin-interacting protein 111 isoform X1"/>
    <property type="match status" value="1"/>
</dbReference>
<dbReference type="Gene3D" id="3.40.50.300">
    <property type="entry name" value="P-loop containing nucleotide triphosphate hydrolases"/>
    <property type="match status" value="2"/>
</dbReference>
<dbReference type="PROSITE" id="PS00674">
    <property type="entry name" value="AAA"/>
    <property type="match status" value="1"/>
</dbReference>
<dbReference type="Pfam" id="PF17862">
    <property type="entry name" value="AAA_lid_3"/>
    <property type="match status" value="1"/>
</dbReference>
<dbReference type="GO" id="GO:0005524">
    <property type="term" value="F:ATP binding"/>
    <property type="evidence" value="ECO:0007669"/>
    <property type="project" value="InterPro"/>
</dbReference>
<name>A0A2Z6R0P5_9GLOM</name>
<feature type="domain" description="AAA+ ATPase" evidence="1">
    <location>
        <begin position="560"/>
        <end position="699"/>
    </location>
</feature>
<keyword evidence="4" id="KW-1185">Reference proteome</keyword>
<protein>
    <submittedName>
        <fullName evidence="3">CDC48 family AAA ATPase</fullName>
    </submittedName>
</protein>
<evidence type="ECO:0000313" key="2">
    <source>
        <dbReference type="EMBL" id="GBB95810.1"/>
    </source>
</evidence>
<accession>A0A2Z6R0P5</accession>
<dbReference type="EMBL" id="BEXD01001802">
    <property type="protein sequence ID" value="GBB95810.1"/>
    <property type="molecule type" value="Genomic_DNA"/>
</dbReference>
<dbReference type="Proteomes" id="UP000247702">
    <property type="component" value="Unassembled WGS sequence"/>
</dbReference>
<dbReference type="InterPro" id="IPR003593">
    <property type="entry name" value="AAA+_ATPase"/>
</dbReference>
<reference evidence="3" key="2">
    <citation type="submission" date="2019-10" db="EMBL/GenBank/DDBJ databases">
        <title>Conservation and host-specific expression of non-tandemly repeated heterogenous ribosome RNA gene in arbuscular mycorrhizal fungi.</title>
        <authorList>
            <person name="Maeda T."/>
            <person name="Kobayashi Y."/>
            <person name="Nakagawa T."/>
            <person name="Ezawa T."/>
            <person name="Yamaguchi K."/>
            <person name="Bino T."/>
            <person name="Nishimoto Y."/>
            <person name="Shigenobu S."/>
            <person name="Kawaguchi M."/>
        </authorList>
    </citation>
    <scope>NUCLEOTIDE SEQUENCE</scope>
    <source>
        <strain evidence="3">HR1</strain>
    </source>
</reference>
<dbReference type="InterPro" id="IPR003959">
    <property type="entry name" value="ATPase_AAA_core"/>
</dbReference>
<sequence>MIPIFKEEINSKQVLLSSSSLINLKAPSNNDILCISLNNSFQKLYLSCVLNDDLDENVIALPKWVSLIFNHDDENVNNINVQLVDISNDMPIVKKISLIKIYGDVWIPSSKSLYSSFIQLSQRVKSYQLDWHDLILTHFDDQLVSENSLLSDVIMDQICVFRVERIQLSNDDNSEFIPTLHVQSSSLIAKIDQHGTKVDISSLFVSRKVPSIVGFENEIDSLYQIINDSFSNVEIHSKFGIPETRTALIIGPHGSGKKSLIQHICNKISATLFMISLTTMMIKHDMFENIDDDDDKNPLRIMFTKAMLSAPSVIVIKDLDILAVDDKNYFDEWKMKVIGMLVREIQDIYKIDQVFVVGLTCDRSKLPEKLRNLEIFQHNLVLSLPSRKQREEILSLYLSKLNLSFSVNEAMNNSVMNDYITKLGLMTSGYVPKDLGKLCRLAALQALNNIENINEYNKITSVSDSMNNMIKDLTKLRIHENDENMSENNNVRPSLIIAWNDFEYAMSIMHPLQKIELESILPQQKWNDIGGYEHIKKKIKQVIEWPIIKHETYKKLGVEPSSGILLYGPSGCGKTLMVRALVTESHMNVICIDGPKIYSKYLGDTEKTIRDLFKRARQIIPCIIFIDELDSIASKREWDCNNSNGVNERVLSTLLNEMDGIQDLKQVFIIGCTNKPDQIDDALLRPGRFDQLIYVELPNELERLNILQIISKKVLFNNDINLNKLSKKTNLFTGADLENLIRESGLYALRENILSTKIYNKHIELILKNKIKTLK</sequence>
<organism evidence="2 4">
    <name type="scientific">Rhizophagus clarus</name>
    <dbReference type="NCBI Taxonomy" id="94130"/>
    <lineage>
        <taxon>Eukaryota</taxon>
        <taxon>Fungi</taxon>
        <taxon>Fungi incertae sedis</taxon>
        <taxon>Mucoromycota</taxon>
        <taxon>Glomeromycotina</taxon>
        <taxon>Glomeromycetes</taxon>
        <taxon>Glomerales</taxon>
        <taxon>Glomeraceae</taxon>
        <taxon>Rhizophagus</taxon>
    </lineage>
</organism>
<dbReference type="PANTHER" id="PTHR23077">
    <property type="entry name" value="AAA-FAMILY ATPASE"/>
    <property type="match status" value="1"/>
</dbReference>
<evidence type="ECO:0000313" key="3">
    <source>
        <dbReference type="EMBL" id="GES73097.1"/>
    </source>
</evidence>
<dbReference type="SMART" id="SM00382">
    <property type="entry name" value="AAA"/>
    <property type="match status" value="2"/>
</dbReference>
<dbReference type="InterPro" id="IPR050168">
    <property type="entry name" value="AAA_ATPase_domain"/>
</dbReference>
<dbReference type="EMBL" id="BLAL01000005">
    <property type="protein sequence ID" value="GES73097.1"/>
    <property type="molecule type" value="Genomic_DNA"/>
</dbReference>
<dbReference type="Pfam" id="PF00004">
    <property type="entry name" value="AAA"/>
    <property type="match status" value="2"/>
</dbReference>
<dbReference type="InterPro" id="IPR027417">
    <property type="entry name" value="P-loop_NTPase"/>
</dbReference>
<feature type="domain" description="AAA+ ATPase" evidence="1">
    <location>
        <begin position="243"/>
        <end position="386"/>
    </location>
</feature>
<dbReference type="AlphaFoldDB" id="A0A2Z6R0P5"/>
<dbReference type="OrthoDB" id="5421at2759"/>
<evidence type="ECO:0000313" key="4">
    <source>
        <dbReference type="Proteomes" id="UP000247702"/>
    </source>
</evidence>
<dbReference type="Gene3D" id="1.10.8.60">
    <property type="match status" value="2"/>
</dbReference>
<dbReference type="InterPro" id="IPR003960">
    <property type="entry name" value="ATPase_AAA_CS"/>
</dbReference>
<evidence type="ECO:0000259" key="1">
    <source>
        <dbReference type="SMART" id="SM00382"/>
    </source>
</evidence>
<proteinExistence type="predicted"/>
<dbReference type="GO" id="GO:0016887">
    <property type="term" value="F:ATP hydrolysis activity"/>
    <property type="evidence" value="ECO:0007669"/>
    <property type="project" value="InterPro"/>
</dbReference>
<comment type="caution">
    <text evidence="2">The sequence shown here is derived from an EMBL/GenBank/DDBJ whole genome shotgun (WGS) entry which is preliminary data.</text>
</comment>